<evidence type="ECO:0000313" key="17">
    <source>
        <dbReference type="Proteomes" id="UP000008312"/>
    </source>
</evidence>
<dbReference type="InterPro" id="IPR052214">
    <property type="entry name" value="DAG_Lipase-Related"/>
</dbReference>
<keyword evidence="3" id="KW-1003">Cell membrane</keyword>
<sequence>MRCFDDTCVSMFEIALILDPNNKFLIGRVGNLKVYCLRGTRTPVDVVADLQAVPKPMSIGNVHKGFYDRVDAILTRYPPENAITRVLMTGHSLGGGGAHCGYLIMKAIYPQLPVVCVTFGVPCAVSEEIMRSVEEPREIVNFIDEGDYIPSITIGKYTKQILKWMSVDASASESKSFSFSDLFAMNSALGAAVDELCHYHPMGVYYYKRRGSDMQLPLQLKKYVKRPLRIRTEEHFDEVFESQINRGISKFLYHMVKTYYDRMYYYVLNASLPWDNYSKTIRWLNPLEYKKILEDEKEE</sequence>
<dbReference type="RefSeq" id="XP_012894887.1">
    <property type="nucleotide sequence ID" value="XM_013039433.1"/>
</dbReference>
<evidence type="ECO:0000256" key="7">
    <source>
        <dbReference type="ARBA" id="ARBA00022801"/>
    </source>
</evidence>
<protein>
    <recommendedName>
        <fullName evidence="14">sn-1-specific diacylglycerol lipase</fullName>
        <ecNumber evidence="14">3.1.1.116</ecNumber>
    </recommendedName>
</protein>
<dbReference type="GO" id="GO:0016042">
    <property type="term" value="P:lipid catabolic process"/>
    <property type="evidence" value="ECO:0007669"/>
    <property type="project" value="UniProtKB-KW"/>
</dbReference>
<organism evidence="16">
    <name type="scientific">Blastocystis hominis</name>
    <dbReference type="NCBI Taxonomy" id="12968"/>
    <lineage>
        <taxon>Eukaryota</taxon>
        <taxon>Sar</taxon>
        <taxon>Stramenopiles</taxon>
        <taxon>Bigyra</taxon>
        <taxon>Opalozoa</taxon>
        <taxon>Opalinata</taxon>
        <taxon>Blastocystidae</taxon>
        <taxon>Blastocystis</taxon>
    </lineage>
</organism>
<dbReference type="EC" id="3.1.1.116" evidence="14"/>
<dbReference type="AlphaFoldDB" id="D8LX44"/>
<keyword evidence="11" id="KW-0443">Lipid metabolism</keyword>
<evidence type="ECO:0000256" key="2">
    <source>
        <dbReference type="ARBA" id="ARBA00004651"/>
    </source>
</evidence>
<accession>D8LX44</accession>
<keyword evidence="6" id="KW-0479">Metal-binding</keyword>
<dbReference type="GeneID" id="24923120"/>
<dbReference type="Gene3D" id="3.40.50.1820">
    <property type="entry name" value="alpha/beta hydrolase"/>
    <property type="match status" value="1"/>
</dbReference>
<keyword evidence="10" id="KW-1133">Transmembrane helix</keyword>
<dbReference type="Proteomes" id="UP000008312">
    <property type="component" value="Unassembled WGS sequence"/>
</dbReference>
<dbReference type="SUPFAM" id="SSF53474">
    <property type="entry name" value="alpha/beta-Hydrolases"/>
    <property type="match status" value="1"/>
</dbReference>
<keyword evidence="7" id="KW-0378">Hydrolase</keyword>
<gene>
    <name evidence="16" type="ORF">GSBLH_T00006996001</name>
</gene>
<dbReference type="PANTHER" id="PTHR45792:SF8">
    <property type="entry name" value="DIACYLGLYCEROL LIPASE-ALPHA"/>
    <property type="match status" value="1"/>
</dbReference>
<evidence type="ECO:0000256" key="10">
    <source>
        <dbReference type="ARBA" id="ARBA00022989"/>
    </source>
</evidence>
<dbReference type="InterPro" id="IPR002921">
    <property type="entry name" value="Fungal_lipase-type"/>
</dbReference>
<evidence type="ECO:0000256" key="9">
    <source>
        <dbReference type="ARBA" id="ARBA00022963"/>
    </source>
</evidence>
<evidence type="ECO:0000256" key="6">
    <source>
        <dbReference type="ARBA" id="ARBA00022723"/>
    </source>
</evidence>
<keyword evidence="8" id="KW-0106">Calcium</keyword>
<dbReference type="PANTHER" id="PTHR45792">
    <property type="entry name" value="DIACYLGLYCEROL LIPASE HOMOLOG-RELATED"/>
    <property type="match status" value="1"/>
</dbReference>
<evidence type="ECO:0000256" key="1">
    <source>
        <dbReference type="ARBA" id="ARBA00001913"/>
    </source>
</evidence>
<dbReference type="EMBL" id="FN668639">
    <property type="protein sequence ID" value="CBK20839.2"/>
    <property type="molecule type" value="Genomic_DNA"/>
</dbReference>
<comment type="subcellular location">
    <subcellularLocation>
        <location evidence="2">Cell membrane</location>
        <topology evidence="2">Multi-pass membrane protein</topology>
    </subcellularLocation>
</comment>
<evidence type="ECO:0000256" key="4">
    <source>
        <dbReference type="ARBA" id="ARBA00022553"/>
    </source>
</evidence>
<dbReference type="OrthoDB" id="426718at2759"/>
<evidence type="ECO:0000256" key="12">
    <source>
        <dbReference type="ARBA" id="ARBA00023136"/>
    </source>
</evidence>
<dbReference type="GO" id="GO:0046872">
    <property type="term" value="F:metal ion binding"/>
    <property type="evidence" value="ECO:0007669"/>
    <property type="project" value="UniProtKB-KW"/>
</dbReference>
<keyword evidence="12" id="KW-0472">Membrane</keyword>
<comment type="catalytic activity">
    <reaction evidence="13">
        <text>a 1,2-diacyl-sn-glycerol + H2O = a 2-acylglycerol + a fatty acid + H(+)</text>
        <dbReference type="Rhea" id="RHEA:33275"/>
        <dbReference type="ChEBI" id="CHEBI:15377"/>
        <dbReference type="ChEBI" id="CHEBI:15378"/>
        <dbReference type="ChEBI" id="CHEBI:17389"/>
        <dbReference type="ChEBI" id="CHEBI:17815"/>
        <dbReference type="ChEBI" id="CHEBI:28868"/>
        <dbReference type="EC" id="3.1.1.116"/>
    </reaction>
    <physiologicalReaction direction="left-to-right" evidence="13">
        <dbReference type="Rhea" id="RHEA:33276"/>
    </physiologicalReaction>
</comment>
<dbReference type="GO" id="GO:0005886">
    <property type="term" value="C:plasma membrane"/>
    <property type="evidence" value="ECO:0007669"/>
    <property type="project" value="UniProtKB-SubCell"/>
</dbReference>
<evidence type="ECO:0000313" key="16">
    <source>
        <dbReference type="EMBL" id="CBK20839.2"/>
    </source>
</evidence>
<evidence type="ECO:0000256" key="13">
    <source>
        <dbReference type="ARBA" id="ARBA00024531"/>
    </source>
</evidence>
<keyword evidence="17" id="KW-1185">Reference proteome</keyword>
<feature type="domain" description="Fungal lipase-type" evidence="15">
    <location>
        <begin position="36"/>
        <end position="153"/>
    </location>
</feature>
<evidence type="ECO:0000256" key="5">
    <source>
        <dbReference type="ARBA" id="ARBA00022692"/>
    </source>
</evidence>
<keyword evidence="5" id="KW-0812">Transmembrane</keyword>
<dbReference type="Pfam" id="PF01764">
    <property type="entry name" value="Lipase_3"/>
    <property type="match status" value="1"/>
</dbReference>
<evidence type="ECO:0000256" key="3">
    <source>
        <dbReference type="ARBA" id="ARBA00022475"/>
    </source>
</evidence>
<dbReference type="InParanoid" id="D8LX44"/>
<dbReference type="GO" id="GO:0016298">
    <property type="term" value="F:lipase activity"/>
    <property type="evidence" value="ECO:0007669"/>
    <property type="project" value="TreeGrafter"/>
</dbReference>
<keyword evidence="9" id="KW-0442">Lipid degradation</keyword>
<evidence type="ECO:0000259" key="15">
    <source>
        <dbReference type="Pfam" id="PF01764"/>
    </source>
</evidence>
<keyword evidence="4" id="KW-0597">Phosphoprotein</keyword>
<dbReference type="InterPro" id="IPR029058">
    <property type="entry name" value="AB_hydrolase_fold"/>
</dbReference>
<evidence type="ECO:0000256" key="11">
    <source>
        <dbReference type="ARBA" id="ARBA00023098"/>
    </source>
</evidence>
<evidence type="ECO:0000256" key="8">
    <source>
        <dbReference type="ARBA" id="ARBA00022837"/>
    </source>
</evidence>
<evidence type="ECO:0000256" key="14">
    <source>
        <dbReference type="ARBA" id="ARBA00026104"/>
    </source>
</evidence>
<reference evidence="16" key="1">
    <citation type="submission" date="2010-02" db="EMBL/GenBank/DDBJ databases">
        <title>Sequencing and annotation of the Blastocystis hominis genome.</title>
        <authorList>
            <person name="Wincker P."/>
        </authorList>
    </citation>
    <scope>NUCLEOTIDE SEQUENCE</scope>
    <source>
        <strain evidence="16">Singapore isolate B</strain>
    </source>
</reference>
<name>D8LX44_BLAHO</name>
<proteinExistence type="predicted"/>
<comment type="cofactor">
    <cofactor evidence="1">
        <name>Ca(2+)</name>
        <dbReference type="ChEBI" id="CHEBI:29108"/>
    </cofactor>
</comment>